<reference evidence="2 3" key="1">
    <citation type="submission" date="2020-08" db="EMBL/GenBank/DDBJ databases">
        <title>Genomic Encyclopedia of Type Strains, Phase IV (KMG-IV): sequencing the most valuable type-strain genomes for metagenomic binning, comparative biology and taxonomic classification.</title>
        <authorList>
            <person name="Goeker M."/>
        </authorList>
    </citation>
    <scope>NUCLEOTIDE SEQUENCE [LARGE SCALE GENOMIC DNA]</scope>
    <source>
        <strain evidence="2 3">DSM 45615</strain>
    </source>
</reference>
<dbReference type="AlphaFoldDB" id="A0A840PNM4"/>
<evidence type="ECO:0000313" key="3">
    <source>
        <dbReference type="Proteomes" id="UP000578449"/>
    </source>
</evidence>
<gene>
    <name evidence="2" type="ORF">HNP84_010307</name>
</gene>
<name>A0A840PNM4_9ACTN</name>
<proteinExistence type="predicted"/>
<keyword evidence="1" id="KW-0812">Transmembrane</keyword>
<accession>A0A840PNM4</accession>
<feature type="transmembrane region" description="Helical" evidence="1">
    <location>
        <begin position="37"/>
        <end position="56"/>
    </location>
</feature>
<keyword evidence="1" id="KW-0472">Membrane</keyword>
<keyword evidence="3" id="KW-1185">Reference proteome</keyword>
<sequence length="115" mass="12210">MSLANCLVAVLPTLSLTALLGTGLGNLFTGAALPYRIFLPAVAVSLALTVHGAVPATDAVTGRASSITVREALAYLWLMRPGQGIRREAMLSRAQTPRMCSIGQRSTNVMTARRW</sequence>
<organism evidence="2 3">
    <name type="scientific">Thermocatellispora tengchongensis</name>
    <dbReference type="NCBI Taxonomy" id="1073253"/>
    <lineage>
        <taxon>Bacteria</taxon>
        <taxon>Bacillati</taxon>
        <taxon>Actinomycetota</taxon>
        <taxon>Actinomycetes</taxon>
        <taxon>Streptosporangiales</taxon>
        <taxon>Streptosporangiaceae</taxon>
        <taxon>Thermocatellispora</taxon>
    </lineage>
</organism>
<dbReference type="Proteomes" id="UP000578449">
    <property type="component" value="Unassembled WGS sequence"/>
</dbReference>
<protein>
    <submittedName>
        <fullName evidence="2">Uncharacterized protein</fullName>
    </submittedName>
</protein>
<dbReference type="RefSeq" id="WP_221337774.1">
    <property type="nucleotide sequence ID" value="NZ_BAABIX010000080.1"/>
</dbReference>
<dbReference type="EMBL" id="JACHGN010000046">
    <property type="protein sequence ID" value="MBB5140539.1"/>
    <property type="molecule type" value="Genomic_DNA"/>
</dbReference>
<comment type="caution">
    <text evidence="2">The sequence shown here is derived from an EMBL/GenBank/DDBJ whole genome shotgun (WGS) entry which is preliminary data.</text>
</comment>
<keyword evidence="1" id="KW-1133">Transmembrane helix</keyword>
<evidence type="ECO:0000313" key="2">
    <source>
        <dbReference type="EMBL" id="MBB5140539.1"/>
    </source>
</evidence>
<evidence type="ECO:0000256" key="1">
    <source>
        <dbReference type="SAM" id="Phobius"/>
    </source>
</evidence>